<evidence type="ECO:0000256" key="1">
    <source>
        <dbReference type="SAM" id="MobiDB-lite"/>
    </source>
</evidence>
<comment type="caution">
    <text evidence="2">The sequence shown here is derived from an EMBL/GenBank/DDBJ whole genome shotgun (WGS) entry which is preliminary data.</text>
</comment>
<dbReference type="EMBL" id="MCBQ01018107">
    <property type="protein sequence ID" value="RKF58613.1"/>
    <property type="molecule type" value="Genomic_DNA"/>
</dbReference>
<proteinExistence type="predicted"/>
<gene>
    <name evidence="2" type="ORF">GcM3_181038</name>
</gene>
<sequence>AKQLLPSQIAALERYIDPELLNASNYLGGRLWEDFQEDFDEWTLDMLKECEKEVHHCLRDILARRGVPIPRGKDRRKLYLKLFDTLGEKELHTWTPEEIQAQIDHGGGFISNYRPPLPRISLLPISSDQEANVASDLDFQSRDTTLGLGKVQLPQNQLTRNTQTQGLERGPHASVNKDLNPKMEKENYKDKFNDLKLDEVHAGMEYIVQEILKKVVKDILAGQEIMKRGVIDRGSVIFVVKLGAGLLLILQMKER</sequence>
<feature type="region of interest" description="Disordered" evidence="1">
    <location>
        <begin position="160"/>
        <end position="179"/>
    </location>
</feature>
<organism evidence="2 3">
    <name type="scientific">Golovinomyces cichoracearum</name>
    <dbReference type="NCBI Taxonomy" id="62708"/>
    <lineage>
        <taxon>Eukaryota</taxon>
        <taxon>Fungi</taxon>
        <taxon>Dikarya</taxon>
        <taxon>Ascomycota</taxon>
        <taxon>Pezizomycotina</taxon>
        <taxon>Leotiomycetes</taxon>
        <taxon>Erysiphales</taxon>
        <taxon>Erysiphaceae</taxon>
        <taxon>Golovinomyces</taxon>
    </lineage>
</organism>
<reference evidence="2 3" key="1">
    <citation type="journal article" date="2018" name="BMC Genomics">
        <title>Comparative genome analyses reveal sequence features reflecting distinct modes of host-adaptation between dicot and monocot powdery mildew.</title>
        <authorList>
            <person name="Wu Y."/>
            <person name="Ma X."/>
            <person name="Pan Z."/>
            <person name="Kale S.D."/>
            <person name="Song Y."/>
            <person name="King H."/>
            <person name="Zhang Q."/>
            <person name="Presley C."/>
            <person name="Deng X."/>
            <person name="Wei C.I."/>
            <person name="Xiao S."/>
        </authorList>
    </citation>
    <scope>NUCLEOTIDE SEQUENCE [LARGE SCALE GENOMIC DNA]</scope>
    <source>
        <strain evidence="2">UMSG3</strain>
    </source>
</reference>
<protein>
    <submittedName>
        <fullName evidence="2">Uncharacterized protein</fullName>
    </submittedName>
</protein>
<name>A0A420HMH6_9PEZI</name>
<evidence type="ECO:0000313" key="3">
    <source>
        <dbReference type="Proteomes" id="UP000283383"/>
    </source>
</evidence>
<feature type="non-terminal residue" evidence="2">
    <location>
        <position position="1"/>
    </location>
</feature>
<keyword evidence="3" id="KW-1185">Reference proteome</keyword>
<dbReference type="Proteomes" id="UP000283383">
    <property type="component" value="Unassembled WGS sequence"/>
</dbReference>
<dbReference type="AlphaFoldDB" id="A0A420HMH6"/>
<evidence type="ECO:0000313" key="2">
    <source>
        <dbReference type="EMBL" id="RKF58613.1"/>
    </source>
</evidence>
<accession>A0A420HMH6</accession>